<gene>
    <name evidence="1" type="ORF">PsorP6_016277</name>
</gene>
<name>A0ACC0VRE7_9STRA</name>
<organism evidence="1 2">
    <name type="scientific">Peronosclerospora sorghi</name>
    <dbReference type="NCBI Taxonomy" id="230839"/>
    <lineage>
        <taxon>Eukaryota</taxon>
        <taxon>Sar</taxon>
        <taxon>Stramenopiles</taxon>
        <taxon>Oomycota</taxon>
        <taxon>Peronosporomycetes</taxon>
        <taxon>Peronosporales</taxon>
        <taxon>Peronosporaceae</taxon>
        <taxon>Peronosclerospora</taxon>
    </lineage>
</organism>
<evidence type="ECO:0000313" key="2">
    <source>
        <dbReference type="Proteomes" id="UP001163321"/>
    </source>
</evidence>
<sequence length="166" mass="18795">MTETVDDERGLNPEAVVSALGRSESSLESKLSKFAEIFPSHPSMKETNIREFIAESKIDSSKIVQNMVVVVNQQPIIFSSGMKTTFLWALGGEYFKKVSDDELGQVVDKTFMGQFEGYTKYRKLNVNGVMKRYVWLRDKTELKLGEDDMFFEMACGGEYFASAPEN</sequence>
<comment type="caution">
    <text evidence="1">The sequence shown here is derived from an EMBL/GenBank/DDBJ whole genome shotgun (WGS) entry which is preliminary data.</text>
</comment>
<accession>A0ACC0VRE7</accession>
<reference evidence="1 2" key="1">
    <citation type="journal article" date="2022" name="bioRxiv">
        <title>The genome of the oomycete Peronosclerospora sorghi, a cosmopolitan pathogen of maize and sorghum, is inflated with dispersed pseudogenes.</title>
        <authorList>
            <person name="Fletcher K."/>
            <person name="Martin F."/>
            <person name="Isakeit T."/>
            <person name="Cavanaugh K."/>
            <person name="Magill C."/>
            <person name="Michelmore R."/>
        </authorList>
    </citation>
    <scope>NUCLEOTIDE SEQUENCE [LARGE SCALE GENOMIC DNA]</scope>
    <source>
        <strain evidence="1">P6</strain>
    </source>
</reference>
<keyword evidence="2" id="KW-1185">Reference proteome</keyword>
<protein>
    <submittedName>
        <fullName evidence="1">Uncharacterized protein</fullName>
    </submittedName>
</protein>
<dbReference type="Proteomes" id="UP001163321">
    <property type="component" value="Chromosome 8"/>
</dbReference>
<evidence type="ECO:0000313" key="1">
    <source>
        <dbReference type="EMBL" id="KAI9908046.1"/>
    </source>
</evidence>
<proteinExistence type="predicted"/>
<dbReference type="EMBL" id="CM047587">
    <property type="protein sequence ID" value="KAI9908046.1"/>
    <property type="molecule type" value="Genomic_DNA"/>
</dbReference>